<evidence type="ECO:0000256" key="5">
    <source>
        <dbReference type="PROSITE-ProRule" id="PRU10141"/>
    </source>
</evidence>
<dbReference type="EMBL" id="MPUH01001085">
    <property type="protein sequence ID" value="OMJ70462.1"/>
    <property type="molecule type" value="Genomic_DNA"/>
</dbReference>
<dbReference type="GO" id="GO:0004674">
    <property type="term" value="F:protein serine/threonine kinase activity"/>
    <property type="evidence" value="ECO:0007669"/>
    <property type="project" value="UniProtKB-KW"/>
</dbReference>
<comment type="caution">
    <text evidence="8">The sequence shown here is derived from an EMBL/GenBank/DDBJ whole genome shotgun (WGS) entry which is preliminary data.</text>
</comment>
<keyword evidence="2 5" id="KW-0547">Nucleotide-binding</keyword>
<keyword evidence="6" id="KW-0723">Serine/threonine-protein kinase</keyword>
<dbReference type="PROSITE" id="PS00107">
    <property type="entry name" value="PROTEIN_KINASE_ATP"/>
    <property type="match status" value="1"/>
</dbReference>
<keyword evidence="6" id="KW-0418">Kinase</keyword>
<dbReference type="PROSITE" id="PS00108">
    <property type="entry name" value="PROTEIN_KINASE_ST"/>
    <property type="match status" value="1"/>
</dbReference>
<dbReference type="InterPro" id="IPR017441">
    <property type="entry name" value="Protein_kinase_ATP_BS"/>
</dbReference>
<dbReference type="SMART" id="SM00220">
    <property type="entry name" value="S_TKc"/>
    <property type="match status" value="1"/>
</dbReference>
<dbReference type="GO" id="GO:0005524">
    <property type="term" value="F:ATP binding"/>
    <property type="evidence" value="ECO:0007669"/>
    <property type="project" value="UniProtKB-UniRule"/>
</dbReference>
<dbReference type="InterPro" id="IPR008271">
    <property type="entry name" value="Ser/Thr_kinase_AS"/>
</dbReference>
<dbReference type="InterPro" id="IPR050235">
    <property type="entry name" value="CK1_Ser-Thr_kinase"/>
</dbReference>
<evidence type="ECO:0000256" key="4">
    <source>
        <dbReference type="ARBA" id="ARBA00023860"/>
    </source>
</evidence>
<proteinExistence type="inferred from homology"/>
<comment type="similarity">
    <text evidence="6">Belongs to the protein kinase superfamily.</text>
</comment>
<name>A0A1R2B0Z8_9CILI</name>
<keyword evidence="3 5" id="KW-0067">ATP-binding</keyword>
<evidence type="ECO:0000256" key="1">
    <source>
        <dbReference type="ARBA" id="ARBA00012513"/>
    </source>
</evidence>
<reference evidence="8 9" key="1">
    <citation type="submission" date="2016-11" db="EMBL/GenBank/DDBJ databases">
        <title>The macronuclear genome of Stentor coeruleus: a giant cell with tiny introns.</title>
        <authorList>
            <person name="Slabodnick M."/>
            <person name="Ruby J.G."/>
            <person name="Reiff S.B."/>
            <person name="Swart E.C."/>
            <person name="Gosai S."/>
            <person name="Prabakaran S."/>
            <person name="Witkowska E."/>
            <person name="Larue G.E."/>
            <person name="Fisher S."/>
            <person name="Freeman R.M."/>
            <person name="Gunawardena J."/>
            <person name="Chu W."/>
            <person name="Stover N.A."/>
            <person name="Gregory B.D."/>
            <person name="Nowacki M."/>
            <person name="Derisi J."/>
            <person name="Roy S.W."/>
            <person name="Marshall W.F."/>
            <person name="Sood P."/>
        </authorList>
    </citation>
    <scope>NUCLEOTIDE SEQUENCE [LARGE SCALE GENOMIC DNA]</scope>
    <source>
        <strain evidence="8">WM001</strain>
    </source>
</reference>
<dbReference type="PANTHER" id="PTHR11909">
    <property type="entry name" value="CASEIN KINASE-RELATED"/>
    <property type="match status" value="1"/>
</dbReference>
<gene>
    <name evidence="8" type="ORF">SteCoe_31558</name>
</gene>
<dbReference type="SUPFAM" id="SSF56112">
    <property type="entry name" value="Protein kinase-like (PK-like)"/>
    <property type="match status" value="1"/>
</dbReference>
<dbReference type="InterPro" id="IPR011009">
    <property type="entry name" value="Kinase-like_dom_sf"/>
</dbReference>
<dbReference type="InterPro" id="IPR000719">
    <property type="entry name" value="Prot_kinase_dom"/>
</dbReference>
<keyword evidence="6" id="KW-0808">Transferase</keyword>
<dbReference type="Gene3D" id="1.10.510.10">
    <property type="entry name" value="Transferase(Phosphotransferase) domain 1"/>
    <property type="match status" value="1"/>
</dbReference>
<evidence type="ECO:0000259" key="7">
    <source>
        <dbReference type="PROSITE" id="PS50011"/>
    </source>
</evidence>
<feature type="binding site" evidence="5">
    <location>
        <position position="35"/>
    </location>
    <ligand>
        <name>ATP</name>
        <dbReference type="ChEBI" id="CHEBI:30616"/>
    </ligand>
</feature>
<dbReference type="PROSITE" id="PS50011">
    <property type="entry name" value="PROTEIN_KINASE_DOM"/>
    <property type="match status" value="1"/>
</dbReference>
<evidence type="ECO:0000256" key="2">
    <source>
        <dbReference type="ARBA" id="ARBA00022741"/>
    </source>
</evidence>
<evidence type="ECO:0000313" key="8">
    <source>
        <dbReference type="EMBL" id="OMJ70462.1"/>
    </source>
</evidence>
<dbReference type="Proteomes" id="UP000187209">
    <property type="component" value="Unassembled WGS sequence"/>
</dbReference>
<dbReference type="AlphaFoldDB" id="A0A1R2B0Z8"/>
<feature type="domain" description="Protein kinase" evidence="7">
    <location>
        <begin position="6"/>
        <end position="268"/>
    </location>
</feature>
<dbReference type="Pfam" id="PF00069">
    <property type="entry name" value="Pkinase"/>
    <property type="match status" value="1"/>
</dbReference>
<evidence type="ECO:0000256" key="6">
    <source>
        <dbReference type="RuleBase" id="RU000304"/>
    </source>
</evidence>
<accession>A0A1R2B0Z8</accession>
<sequence length="334" mass="38351">MIINRFNIDKELGKGSFGVVHKAWDNLKNQDVALKLSDKNYKNCYQMETQVFSVLSGKQGFPKLIWKGEFKGQLGIAMELLGDTLTSALKKKIFATSEICEIGYQMIQALDSLHKFGFIHQDIKPCNILLGSKKKKNYHLIDFGMARSYIDKKTKHHIPQITESAFKGNLVFCSNNIISGIQASRRDDIISLLLVLFFIIKRGLPWIKSSVTVKDIVNCRMSMNANQLNKMVPCELVDCLAYAQGLSFYQKPDYDWILNKLKKCKILFELDKTDTYKIRKKRNKKHLNKKTTLRIKNGFKSCNLMTLNNSTIKATAPEFSEEFRQKIVVSRKSN</sequence>
<organism evidence="8 9">
    <name type="scientific">Stentor coeruleus</name>
    <dbReference type="NCBI Taxonomy" id="5963"/>
    <lineage>
        <taxon>Eukaryota</taxon>
        <taxon>Sar</taxon>
        <taxon>Alveolata</taxon>
        <taxon>Ciliophora</taxon>
        <taxon>Postciliodesmatophora</taxon>
        <taxon>Heterotrichea</taxon>
        <taxon>Heterotrichida</taxon>
        <taxon>Stentoridae</taxon>
        <taxon>Stentor</taxon>
    </lineage>
</organism>
<evidence type="ECO:0000313" key="9">
    <source>
        <dbReference type="Proteomes" id="UP000187209"/>
    </source>
</evidence>
<keyword evidence="9" id="KW-1185">Reference proteome</keyword>
<dbReference type="EC" id="2.7.11.1" evidence="1"/>
<evidence type="ECO:0000256" key="3">
    <source>
        <dbReference type="ARBA" id="ARBA00022840"/>
    </source>
</evidence>
<protein>
    <recommendedName>
        <fullName evidence="4">Casein kinase I</fullName>
        <ecNumber evidence="1">2.7.11.1</ecNumber>
    </recommendedName>
</protein>
<dbReference type="OrthoDB" id="5979581at2759"/>